<comment type="caution">
    <text evidence="9">The sequence shown here is derived from an EMBL/GenBank/DDBJ whole genome shotgun (WGS) entry which is preliminary data.</text>
</comment>
<dbReference type="PANTHER" id="PTHR10877:SF194">
    <property type="entry name" value="LOCATION OF VULVA DEFECTIVE 1"/>
    <property type="match status" value="1"/>
</dbReference>
<sequence>MVEFGWALRHVTFFIHNQAAPESASLFCLQNKIYKALKKAVRLPNVVFHTGVYWLMIYASITLLMVNLQTDVFLTNAQRTHIYHKFGLHREERAITVDQMWEFLENRLRPGLIYMEANVNVSFESGDEYSATNSTMGGFLISPVRLKQIRCQPFDGSDCSPLPYADIDNERQCNFEFTRDKMETGSFGNSWAHRVHGASKSDHYTYTQDNASIFGGFDLLPRSGFHFVYSLSGNKFYYMAVVKVFFVLISSYNIITELLLIYRTGVLNYLRTVSNYIEITKVSLSILLGVIFVQMSILKSNLLKELKEAYQLREESEAIDFLAVAVMDYIYTVAGGVLAFLCIFQILNMLSKIRRLVIFMRLVFEAVKLFSMPVVGGMAFTFLSRIIFGSTNRFFADYGSSYLMINQYFVKPRAIYHDLQDNHPYLGPLFVFTLGVNINIFLLNFFIAILNEAYSSIKNQVRIESYKIRDKTTMEYVYEFLGIKNKIIFDVTDDMLLVEREREKDLVAEIKHLRSY</sequence>
<evidence type="ECO:0000256" key="1">
    <source>
        <dbReference type="ARBA" id="ARBA00004141"/>
    </source>
</evidence>
<dbReference type="GO" id="GO:0005262">
    <property type="term" value="F:calcium channel activity"/>
    <property type="evidence" value="ECO:0007669"/>
    <property type="project" value="TreeGrafter"/>
</dbReference>
<evidence type="ECO:0000313" key="10">
    <source>
        <dbReference type="Proteomes" id="UP000762676"/>
    </source>
</evidence>
<feature type="transmembrane region" description="Helical" evidence="6">
    <location>
        <begin position="46"/>
        <end position="66"/>
    </location>
</feature>
<evidence type="ECO:0000259" key="7">
    <source>
        <dbReference type="Pfam" id="PF08016"/>
    </source>
</evidence>
<evidence type="ECO:0000259" key="8">
    <source>
        <dbReference type="Pfam" id="PF20519"/>
    </source>
</evidence>
<feature type="transmembrane region" description="Helical" evidence="6">
    <location>
        <begin position="329"/>
        <end position="350"/>
    </location>
</feature>
<dbReference type="GO" id="GO:0016020">
    <property type="term" value="C:membrane"/>
    <property type="evidence" value="ECO:0007669"/>
    <property type="project" value="UniProtKB-SubCell"/>
</dbReference>
<evidence type="ECO:0000256" key="2">
    <source>
        <dbReference type="ARBA" id="ARBA00007200"/>
    </source>
</evidence>
<dbReference type="AlphaFoldDB" id="A0AAV4EDE8"/>
<evidence type="ECO:0000256" key="3">
    <source>
        <dbReference type="ARBA" id="ARBA00022692"/>
    </source>
</evidence>
<dbReference type="InterPro" id="IPR051223">
    <property type="entry name" value="Polycystin"/>
</dbReference>
<evidence type="ECO:0000256" key="6">
    <source>
        <dbReference type="SAM" id="Phobius"/>
    </source>
</evidence>
<keyword evidence="4 6" id="KW-1133">Transmembrane helix</keyword>
<dbReference type="Proteomes" id="UP000762676">
    <property type="component" value="Unassembled WGS sequence"/>
</dbReference>
<feature type="transmembrane region" description="Helical" evidence="6">
    <location>
        <begin position="429"/>
        <end position="450"/>
    </location>
</feature>
<proteinExistence type="inferred from homology"/>
<evidence type="ECO:0000256" key="5">
    <source>
        <dbReference type="ARBA" id="ARBA00023136"/>
    </source>
</evidence>
<dbReference type="Pfam" id="PF08016">
    <property type="entry name" value="PKD_channel"/>
    <property type="match status" value="1"/>
</dbReference>
<protein>
    <submittedName>
        <fullName evidence="9">Polycystic kidney disease 2</fullName>
    </submittedName>
</protein>
<feature type="domain" description="Polycystin cation channel PKD1/PKD2" evidence="7">
    <location>
        <begin position="238"/>
        <end position="456"/>
    </location>
</feature>
<evidence type="ECO:0000256" key="4">
    <source>
        <dbReference type="ARBA" id="ARBA00022989"/>
    </source>
</evidence>
<feature type="domain" description="Polycystin" evidence="8">
    <location>
        <begin position="96"/>
        <end position="227"/>
    </location>
</feature>
<reference evidence="9 10" key="1">
    <citation type="journal article" date="2021" name="Elife">
        <title>Chloroplast acquisition without the gene transfer in kleptoplastic sea slugs, Plakobranchus ocellatus.</title>
        <authorList>
            <person name="Maeda T."/>
            <person name="Takahashi S."/>
            <person name="Yoshida T."/>
            <person name="Shimamura S."/>
            <person name="Takaki Y."/>
            <person name="Nagai Y."/>
            <person name="Toyoda A."/>
            <person name="Suzuki Y."/>
            <person name="Arimoto A."/>
            <person name="Ishii H."/>
            <person name="Satoh N."/>
            <person name="Nishiyama T."/>
            <person name="Hasebe M."/>
            <person name="Maruyama T."/>
            <person name="Minagawa J."/>
            <person name="Obokata J."/>
            <person name="Shigenobu S."/>
        </authorList>
    </citation>
    <scope>NUCLEOTIDE SEQUENCE [LARGE SCALE GENOMIC DNA]</scope>
</reference>
<dbReference type="PANTHER" id="PTHR10877">
    <property type="entry name" value="POLYCYSTIN FAMILY MEMBER"/>
    <property type="match status" value="1"/>
</dbReference>
<dbReference type="InterPro" id="IPR046791">
    <property type="entry name" value="Polycystin_dom"/>
</dbReference>
<feature type="transmembrane region" description="Helical" evidence="6">
    <location>
        <begin position="276"/>
        <end position="297"/>
    </location>
</feature>
<comment type="similarity">
    <text evidence="2">Belongs to the polycystin family.</text>
</comment>
<dbReference type="InterPro" id="IPR013122">
    <property type="entry name" value="PKD1_2_channel"/>
</dbReference>
<keyword evidence="3 6" id="KW-0812">Transmembrane</keyword>
<dbReference type="EMBL" id="BMAT01003623">
    <property type="protein sequence ID" value="GFR59007.1"/>
    <property type="molecule type" value="Genomic_DNA"/>
</dbReference>
<name>A0AAV4EDE8_9GAST</name>
<feature type="transmembrane region" description="Helical" evidence="6">
    <location>
        <begin position="236"/>
        <end position="255"/>
    </location>
</feature>
<accession>A0AAV4EDE8</accession>
<comment type="subcellular location">
    <subcellularLocation>
        <location evidence="1">Membrane</location>
        <topology evidence="1">Multi-pass membrane protein</topology>
    </subcellularLocation>
</comment>
<dbReference type="GO" id="GO:0050982">
    <property type="term" value="P:detection of mechanical stimulus"/>
    <property type="evidence" value="ECO:0007669"/>
    <property type="project" value="TreeGrafter"/>
</dbReference>
<feature type="transmembrane region" description="Helical" evidence="6">
    <location>
        <begin position="362"/>
        <end position="388"/>
    </location>
</feature>
<keyword evidence="10" id="KW-1185">Reference proteome</keyword>
<evidence type="ECO:0000313" key="9">
    <source>
        <dbReference type="EMBL" id="GFR59007.1"/>
    </source>
</evidence>
<gene>
    <name evidence="9" type="ORF">ElyMa_001783000</name>
</gene>
<dbReference type="Pfam" id="PF20519">
    <property type="entry name" value="Polycystin_dom"/>
    <property type="match status" value="1"/>
</dbReference>
<keyword evidence="5 6" id="KW-0472">Membrane</keyword>
<organism evidence="9 10">
    <name type="scientific">Elysia marginata</name>
    <dbReference type="NCBI Taxonomy" id="1093978"/>
    <lineage>
        <taxon>Eukaryota</taxon>
        <taxon>Metazoa</taxon>
        <taxon>Spiralia</taxon>
        <taxon>Lophotrochozoa</taxon>
        <taxon>Mollusca</taxon>
        <taxon>Gastropoda</taxon>
        <taxon>Heterobranchia</taxon>
        <taxon>Euthyneura</taxon>
        <taxon>Panpulmonata</taxon>
        <taxon>Sacoglossa</taxon>
        <taxon>Placobranchoidea</taxon>
        <taxon>Plakobranchidae</taxon>
        <taxon>Elysia</taxon>
    </lineage>
</organism>